<dbReference type="AlphaFoldDB" id="A0A4R8SUC5"/>
<reference evidence="1 2" key="1">
    <citation type="journal article" date="2019" name="Sci. Rep.">
        <title>Extended insight into the Mycobacterium chelonae-abscessus complex through whole genome sequencing of Mycobacterium salmoniphilum outbreak and Mycobacterium salmoniphilum-like strains.</title>
        <authorList>
            <person name="Behra P.R.K."/>
            <person name="Das S."/>
            <person name="Pettersson B.M.F."/>
            <person name="Shirreff L."/>
            <person name="DuCote T."/>
            <person name="Jacobsson K.G."/>
            <person name="Ennis D.G."/>
            <person name="Kirsebom L.A."/>
        </authorList>
    </citation>
    <scope>NUCLEOTIDE SEQUENCE [LARGE SCALE GENOMIC DNA]</scope>
    <source>
        <strain evidence="1 2">CCUG 60884</strain>
    </source>
</reference>
<dbReference type="RefSeq" id="WP_191986860.1">
    <property type="nucleotide sequence ID" value="NZ_JAPDRC010000003.1"/>
</dbReference>
<dbReference type="Proteomes" id="UP000294604">
    <property type="component" value="Unassembled WGS sequence"/>
</dbReference>
<evidence type="ECO:0000313" key="1">
    <source>
        <dbReference type="EMBL" id="TEA04100.1"/>
    </source>
</evidence>
<name>A0A4R8SUC5_9MYCO</name>
<evidence type="ECO:0000313" key="2">
    <source>
        <dbReference type="Proteomes" id="UP000294604"/>
    </source>
</evidence>
<gene>
    <name evidence="1" type="ORF">CCUG60884_02963</name>
</gene>
<protein>
    <submittedName>
        <fullName evidence="1">Uncharacterized protein</fullName>
    </submittedName>
</protein>
<comment type="caution">
    <text evidence="1">The sequence shown here is derived from an EMBL/GenBank/DDBJ whole genome shotgun (WGS) entry which is preliminary data.</text>
</comment>
<organism evidence="1 2">
    <name type="scientific">Mycobacteroides salmoniphilum</name>
    <dbReference type="NCBI Taxonomy" id="404941"/>
    <lineage>
        <taxon>Bacteria</taxon>
        <taxon>Bacillati</taxon>
        <taxon>Actinomycetota</taxon>
        <taxon>Actinomycetes</taxon>
        <taxon>Mycobacteriales</taxon>
        <taxon>Mycobacteriaceae</taxon>
        <taxon>Mycobacteroides</taxon>
    </lineage>
</organism>
<accession>A0A4R8SUC5</accession>
<proteinExistence type="predicted"/>
<dbReference type="EMBL" id="PECL01000008">
    <property type="protein sequence ID" value="TEA04100.1"/>
    <property type="molecule type" value="Genomic_DNA"/>
</dbReference>
<sequence>MLIVLSDMRGVLAAFGQELAQLVAYRIGQVPGVGSGYVDTQRGVLSRCGNWSRMRGE</sequence>